<gene>
    <name evidence="8" type="ORF">DGG96_17665</name>
    <name evidence="9" type="ORF">ELY20_05740</name>
</gene>
<dbReference type="InterPro" id="IPR001765">
    <property type="entry name" value="Carbonic_anhydrase"/>
</dbReference>
<dbReference type="Proteomes" id="UP000287374">
    <property type="component" value="Unassembled WGS sequence"/>
</dbReference>
<name>A0A317U1M7_9GAMM</name>
<dbReference type="InterPro" id="IPR015892">
    <property type="entry name" value="Carbonic_anhydrase_CS"/>
</dbReference>
<evidence type="ECO:0000313" key="11">
    <source>
        <dbReference type="Proteomes" id="UP000287374"/>
    </source>
</evidence>
<evidence type="ECO:0000256" key="4">
    <source>
        <dbReference type="ARBA" id="ARBA00022833"/>
    </source>
</evidence>
<dbReference type="EC" id="4.2.1.1" evidence="2"/>
<feature type="binding site" evidence="7">
    <location>
        <position position="42"/>
    </location>
    <ligand>
        <name>Zn(2+)</name>
        <dbReference type="ChEBI" id="CHEBI:29105"/>
    </ligand>
</feature>
<evidence type="ECO:0000256" key="1">
    <source>
        <dbReference type="ARBA" id="ARBA00006217"/>
    </source>
</evidence>
<keyword evidence="4 7" id="KW-0862">Zinc</keyword>
<evidence type="ECO:0000256" key="5">
    <source>
        <dbReference type="ARBA" id="ARBA00023239"/>
    </source>
</evidence>
<keyword evidence="3 7" id="KW-0479">Metal-binding</keyword>
<dbReference type="SUPFAM" id="SSF53056">
    <property type="entry name" value="beta-carbonic anhydrase, cab"/>
    <property type="match status" value="1"/>
</dbReference>
<keyword evidence="11" id="KW-1185">Reference proteome</keyword>
<dbReference type="PROSITE" id="PS00704">
    <property type="entry name" value="PROK_CO2_ANHYDRASE_1"/>
    <property type="match status" value="1"/>
</dbReference>
<organism evidence="8 10">
    <name type="scientific">Legionella qingyii</name>
    <dbReference type="NCBI Taxonomy" id="2184757"/>
    <lineage>
        <taxon>Bacteria</taxon>
        <taxon>Pseudomonadati</taxon>
        <taxon>Pseudomonadota</taxon>
        <taxon>Gammaproteobacteria</taxon>
        <taxon>Legionellales</taxon>
        <taxon>Legionellaceae</taxon>
        <taxon>Legionella</taxon>
    </lineage>
</organism>
<feature type="binding site" evidence="7">
    <location>
        <position position="40"/>
    </location>
    <ligand>
        <name>Zn(2+)</name>
        <dbReference type="ChEBI" id="CHEBI:29105"/>
    </ligand>
</feature>
<dbReference type="GO" id="GO:0004089">
    <property type="term" value="F:carbonate dehydratase activity"/>
    <property type="evidence" value="ECO:0007669"/>
    <property type="project" value="UniProtKB-EC"/>
</dbReference>
<sequence>MLIKLMLGVRQFQDGSFKQMEDIFKQLSVGQTPEILFITCSDSRLLPNLLTQTKPGDLFVIRNVGNIIPPSHIPSSEAAGLMFALSELHSIKDIIICGHSHCGAMKGLLTPNLNERLPEVASWLTHSHSVLKKMNDSKESNPNDFSLKVLQATKLNILTQMEHLKSYPLIAEKLKRKELTLHGWFYEFETGEVFVYESSFDEFVPLEKALGFAISTRRDKIIEQVAMKHLELFTNPQTAHEYKELMRLFLLLEKNLSPIWQTIKKEVTQKVWAELGGLYSSIDDVEFIDMLEQGSQLKLMNLKNFQKNISESIGYQNYLHKTMYHSFFAPIPKSTPDTFCNFLNFNL</sequence>
<protein>
    <recommendedName>
        <fullName evidence="2">carbonic anhydrase</fullName>
        <ecNumber evidence="2">4.2.1.1</ecNumber>
    </recommendedName>
</protein>
<dbReference type="Proteomes" id="UP000247152">
    <property type="component" value="Unassembled WGS sequence"/>
</dbReference>
<comment type="caution">
    <text evidence="8">The sequence shown here is derived from an EMBL/GenBank/DDBJ whole genome shotgun (WGS) entry which is preliminary data.</text>
</comment>
<comment type="cofactor">
    <cofactor evidence="7">
        <name>Zn(2+)</name>
        <dbReference type="ChEBI" id="CHEBI:29105"/>
    </cofactor>
    <text evidence="7">Binds 1 zinc ion per subunit.</text>
</comment>
<accession>A0A317U1M7</accession>
<comment type="catalytic activity">
    <reaction evidence="6">
        <text>hydrogencarbonate + H(+) = CO2 + H2O</text>
        <dbReference type="Rhea" id="RHEA:10748"/>
        <dbReference type="ChEBI" id="CHEBI:15377"/>
        <dbReference type="ChEBI" id="CHEBI:15378"/>
        <dbReference type="ChEBI" id="CHEBI:16526"/>
        <dbReference type="ChEBI" id="CHEBI:17544"/>
        <dbReference type="EC" id="4.2.1.1"/>
    </reaction>
</comment>
<dbReference type="PANTHER" id="PTHR11002:SF76">
    <property type="entry name" value="CARBONIC ANHYDRASE"/>
    <property type="match status" value="1"/>
</dbReference>
<dbReference type="SMART" id="SM00947">
    <property type="entry name" value="Pro_CA"/>
    <property type="match status" value="1"/>
</dbReference>
<dbReference type="RefSeq" id="WP_110143864.1">
    <property type="nucleotide sequence ID" value="NZ_QHJG01000038.1"/>
</dbReference>
<dbReference type="AlphaFoldDB" id="A0A317U1M7"/>
<dbReference type="EMBL" id="QHJG01000038">
    <property type="protein sequence ID" value="PWY54280.1"/>
    <property type="molecule type" value="Genomic_DNA"/>
</dbReference>
<dbReference type="Pfam" id="PF00484">
    <property type="entry name" value="Pro_CA"/>
    <property type="match status" value="1"/>
</dbReference>
<proteinExistence type="inferred from homology"/>
<dbReference type="EMBL" id="RZGX01000006">
    <property type="protein sequence ID" value="RUR24066.1"/>
    <property type="molecule type" value="Genomic_DNA"/>
</dbReference>
<feature type="binding site" evidence="7">
    <location>
        <position position="99"/>
    </location>
    <ligand>
        <name>Zn(2+)</name>
        <dbReference type="ChEBI" id="CHEBI:29105"/>
    </ligand>
</feature>
<reference evidence="9 11" key="2">
    <citation type="submission" date="2018-12" db="EMBL/GenBank/DDBJ databases">
        <title>Legionella sp,whole genome shotgun sequence.</title>
        <authorList>
            <person name="Wu H."/>
        </authorList>
    </citation>
    <scope>NUCLEOTIDE SEQUENCE [LARGE SCALE GENOMIC DNA]</scope>
    <source>
        <strain evidence="9">Km489</strain>
        <strain evidence="11">km489</strain>
    </source>
</reference>
<comment type="similarity">
    <text evidence="1">Belongs to the beta-class carbonic anhydrase family.</text>
</comment>
<evidence type="ECO:0000256" key="3">
    <source>
        <dbReference type="ARBA" id="ARBA00022723"/>
    </source>
</evidence>
<reference evidence="8 10" key="1">
    <citation type="submission" date="2018-05" db="EMBL/GenBank/DDBJ databases">
        <title>Legionella qingyii sp.nov., whole genome shotgun sequence.</title>
        <authorList>
            <person name="Wu H."/>
            <person name="Zhu Q."/>
            <person name="Hu C."/>
        </authorList>
    </citation>
    <scope>NUCLEOTIDE SEQUENCE [LARGE SCALE GENOMIC DNA]</scope>
    <source>
        <strain evidence="8 10">HEB18</strain>
    </source>
</reference>
<keyword evidence="5" id="KW-0456">Lyase</keyword>
<evidence type="ECO:0000256" key="6">
    <source>
        <dbReference type="ARBA" id="ARBA00048348"/>
    </source>
</evidence>
<feature type="binding site" evidence="7">
    <location>
        <position position="102"/>
    </location>
    <ligand>
        <name>Zn(2+)</name>
        <dbReference type="ChEBI" id="CHEBI:29105"/>
    </ligand>
</feature>
<evidence type="ECO:0000313" key="8">
    <source>
        <dbReference type="EMBL" id="PWY54280.1"/>
    </source>
</evidence>
<dbReference type="OrthoDB" id="9797527at2"/>
<evidence type="ECO:0000256" key="7">
    <source>
        <dbReference type="PIRSR" id="PIRSR601765-1"/>
    </source>
</evidence>
<dbReference type="InterPro" id="IPR036874">
    <property type="entry name" value="Carbonic_anhydrase_sf"/>
</dbReference>
<dbReference type="Gene3D" id="3.40.1050.10">
    <property type="entry name" value="Carbonic anhydrase"/>
    <property type="match status" value="1"/>
</dbReference>
<dbReference type="GO" id="GO:0015976">
    <property type="term" value="P:carbon utilization"/>
    <property type="evidence" value="ECO:0007669"/>
    <property type="project" value="InterPro"/>
</dbReference>
<dbReference type="InterPro" id="IPR045066">
    <property type="entry name" value="Beta_CA_cladeB"/>
</dbReference>
<dbReference type="GO" id="GO:0008270">
    <property type="term" value="F:zinc ion binding"/>
    <property type="evidence" value="ECO:0007669"/>
    <property type="project" value="InterPro"/>
</dbReference>
<dbReference type="PANTHER" id="PTHR11002">
    <property type="entry name" value="CARBONIC ANHYDRASE"/>
    <property type="match status" value="1"/>
</dbReference>
<evidence type="ECO:0000256" key="2">
    <source>
        <dbReference type="ARBA" id="ARBA00012925"/>
    </source>
</evidence>
<dbReference type="CDD" id="cd00884">
    <property type="entry name" value="beta_CA_cladeB"/>
    <property type="match status" value="1"/>
</dbReference>
<evidence type="ECO:0000313" key="9">
    <source>
        <dbReference type="EMBL" id="RUR24066.1"/>
    </source>
</evidence>
<evidence type="ECO:0000313" key="10">
    <source>
        <dbReference type="Proteomes" id="UP000247152"/>
    </source>
</evidence>